<accession>A0ABQ4J6E9</accession>
<evidence type="ECO:0000313" key="1">
    <source>
        <dbReference type="EMBL" id="GIJ25608.1"/>
    </source>
</evidence>
<reference evidence="1 2" key="1">
    <citation type="submission" date="2021-01" db="EMBL/GenBank/DDBJ databases">
        <title>Whole genome shotgun sequence of Verrucosispora qiuiae NBRC 106684.</title>
        <authorList>
            <person name="Komaki H."/>
            <person name="Tamura T."/>
        </authorList>
    </citation>
    <scope>NUCLEOTIDE SEQUENCE [LARGE SCALE GENOMIC DNA]</scope>
    <source>
        <strain evidence="1 2">NBRC 106684</strain>
    </source>
</reference>
<organism evidence="1 2">
    <name type="scientific">Micromonospora qiuiae</name>
    <dbReference type="NCBI Taxonomy" id="502268"/>
    <lineage>
        <taxon>Bacteria</taxon>
        <taxon>Bacillati</taxon>
        <taxon>Actinomycetota</taxon>
        <taxon>Actinomycetes</taxon>
        <taxon>Micromonosporales</taxon>
        <taxon>Micromonosporaceae</taxon>
        <taxon>Micromonospora</taxon>
    </lineage>
</organism>
<dbReference type="EMBL" id="BOPC01000011">
    <property type="protein sequence ID" value="GIJ25608.1"/>
    <property type="molecule type" value="Genomic_DNA"/>
</dbReference>
<dbReference type="RefSeq" id="WP_239098158.1">
    <property type="nucleotide sequence ID" value="NZ_BOPC01000011.1"/>
</dbReference>
<proteinExistence type="predicted"/>
<dbReference type="Proteomes" id="UP000653076">
    <property type="component" value="Unassembled WGS sequence"/>
</dbReference>
<comment type="caution">
    <text evidence="1">The sequence shown here is derived from an EMBL/GenBank/DDBJ whole genome shotgun (WGS) entry which is preliminary data.</text>
</comment>
<evidence type="ECO:0000313" key="2">
    <source>
        <dbReference type="Proteomes" id="UP000653076"/>
    </source>
</evidence>
<protein>
    <submittedName>
        <fullName evidence="1">Uncharacterized protein</fullName>
    </submittedName>
</protein>
<keyword evidence="2" id="KW-1185">Reference proteome</keyword>
<gene>
    <name evidence="1" type="ORF">Vqi01_07700</name>
</gene>
<sequence length="104" mass="10858">MIGAAFAIAVNRRFGADATPAGIAKFVATARASYDGGDSLPALEMEGLIRAALGEPELAGNITPDVALGSELFVLTRLLQKVSLTQEELDAFVAEAEQTAAEYM</sequence>
<name>A0ABQ4J6E9_9ACTN</name>